<dbReference type="GeneID" id="85389880"/>
<evidence type="ECO:0000313" key="1">
    <source>
        <dbReference type="EMBL" id="KAK1715071.1"/>
    </source>
</evidence>
<organism evidence="1 2">
    <name type="scientific">Glomerella acutata</name>
    <name type="common">Colletotrichum acutatum</name>
    <dbReference type="NCBI Taxonomy" id="27357"/>
    <lineage>
        <taxon>Eukaryota</taxon>
        <taxon>Fungi</taxon>
        <taxon>Dikarya</taxon>
        <taxon>Ascomycota</taxon>
        <taxon>Pezizomycotina</taxon>
        <taxon>Sordariomycetes</taxon>
        <taxon>Hypocreomycetidae</taxon>
        <taxon>Glomerellales</taxon>
        <taxon>Glomerellaceae</taxon>
        <taxon>Colletotrichum</taxon>
        <taxon>Colletotrichum acutatum species complex</taxon>
    </lineage>
</organism>
<accession>A0AAD8UF34</accession>
<gene>
    <name evidence="1" type="ORF">BDZ83DRAFT_58681</name>
</gene>
<dbReference type="AlphaFoldDB" id="A0AAD8UF34"/>
<reference evidence="1" key="1">
    <citation type="submission" date="2021-12" db="EMBL/GenBank/DDBJ databases">
        <title>Comparative genomics, transcriptomics and evolutionary studies reveal genomic signatures of adaptation to plant cell wall in hemibiotrophic fungi.</title>
        <authorList>
            <consortium name="DOE Joint Genome Institute"/>
            <person name="Baroncelli R."/>
            <person name="Diaz J.F."/>
            <person name="Benocci T."/>
            <person name="Peng M."/>
            <person name="Battaglia E."/>
            <person name="Haridas S."/>
            <person name="Andreopoulos W."/>
            <person name="Labutti K."/>
            <person name="Pangilinan J."/>
            <person name="Floch G.L."/>
            <person name="Makela M.R."/>
            <person name="Henrissat B."/>
            <person name="Grigoriev I.V."/>
            <person name="Crouch J.A."/>
            <person name="De Vries R.P."/>
            <person name="Sukno S.A."/>
            <person name="Thon M.R."/>
        </authorList>
    </citation>
    <scope>NUCLEOTIDE SEQUENCE</scope>
    <source>
        <strain evidence="1">CBS 112980</strain>
    </source>
</reference>
<sequence length="96" mass="10933">MKRRRSLGDGPLYASFFCPKIGFPSLPCLLTSSLHVKAPILNAHQRSRPMWPSRPVEGEFRFSEIWVNEFIVSPALENTEGRVVHNSSPSYLIDYV</sequence>
<proteinExistence type="predicted"/>
<dbReference type="EMBL" id="JAHMHS010000124">
    <property type="protein sequence ID" value="KAK1715071.1"/>
    <property type="molecule type" value="Genomic_DNA"/>
</dbReference>
<keyword evidence="2" id="KW-1185">Reference proteome</keyword>
<protein>
    <submittedName>
        <fullName evidence="1">Uncharacterized protein</fullName>
    </submittedName>
</protein>
<dbReference type="RefSeq" id="XP_060360214.1">
    <property type="nucleotide sequence ID" value="XM_060505981.1"/>
</dbReference>
<evidence type="ECO:0000313" key="2">
    <source>
        <dbReference type="Proteomes" id="UP001244207"/>
    </source>
</evidence>
<name>A0AAD8UF34_GLOAC</name>
<comment type="caution">
    <text evidence="1">The sequence shown here is derived from an EMBL/GenBank/DDBJ whole genome shotgun (WGS) entry which is preliminary data.</text>
</comment>
<dbReference type="Proteomes" id="UP001244207">
    <property type="component" value="Unassembled WGS sequence"/>
</dbReference>